<keyword evidence="5" id="KW-1185">Reference proteome</keyword>
<evidence type="ECO:0000313" key="5">
    <source>
        <dbReference type="Proteomes" id="UP000694543"/>
    </source>
</evidence>
<dbReference type="PANTHER" id="PTHR15863">
    <property type="entry name" value="MRN COMPLEX-INTERACTING PROTEIN"/>
    <property type="match status" value="1"/>
</dbReference>
<name>A0A8C3LQT7_CHRPC</name>
<evidence type="ECO:0000259" key="3">
    <source>
        <dbReference type="Pfam" id="PF15749"/>
    </source>
</evidence>
<feature type="domain" description="MRN complex-interacting protein N-terminal" evidence="3">
    <location>
        <begin position="7"/>
        <end position="108"/>
    </location>
</feature>
<dbReference type="GO" id="GO:0007095">
    <property type="term" value="P:mitotic G2 DNA damage checkpoint signaling"/>
    <property type="evidence" value="ECO:0007669"/>
    <property type="project" value="TreeGrafter"/>
</dbReference>
<dbReference type="Ensembl" id="ENSCPIT00010012753.1">
    <property type="protein sequence ID" value="ENSCPIP00010010807.1"/>
    <property type="gene ID" value="ENSCPIG00010008373.1"/>
</dbReference>
<reference evidence="4" key="1">
    <citation type="submission" date="2025-08" db="UniProtKB">
        <authorList>
            <consortium name="Ensembl"/>
        </authorList>
    </citation>
    <scope>IDENTIFICATION</scope>
</reference>
<protein>
    <recommendedName>
        <fullName evidence="3">MRN complex-interacting protein N-terminal domain-containing protein</fullName>
    </recommendedName>
</protein>
<feature type="coiled-coil region" evidence="1">
    <location>
        <begin position="57"/>
        <end position="84"/>
    </location>
</feature>
<evidence type="ECO:0000256" key="2">
    <source>
        <dbReference type="SAM" id="MobiDB-lite"/>
    </source>
</evidence>
<dbReference type="GO" id="GO:0005634">
    <property type="term" value="C:nucleus"/>
    <property type="evidence" value="ECO:0007669"/>
    <property type="project" value="TreeGrafter"/>
</dbReference>
<proteinExistence type="predicted"/>
<organism evidence="4 5">
    <name type="scientific">Chrysolophus pictus</name>
    <name type="common">Golden pheasant</name>
    <name type="synonym">Phasianus pictus</name>
    <dbReference type="NCBI Taxonomy" id="9089"/>
    <lineage>
        <taxon>Eukaryota</taxon>
        <taxon>Metazoa</taxon>
        <taxon>Chordata</taxon>
        <taxon>Craniata</taxon>
        <taxon>Vertebrata</taxon>
        <taxon>Euteleostomi</taxon>
        <taxon>Archelosauria</taxon>
        <taxon>Archosauria</taxon>
        <taxon>Dinosauria</taxon>
        <taxon>Saurischia</taxon>
        <taxon>Theropoda</taxon>
        <taxon>Coelurosauria</taxon>
        <taxon>Aves</taxon>
        <taxon>Neognathae</taxon>
        <taxon>Galloanserae</taxon>
        <taxon>Galliformes</taxon>
        <taxon>Phasianidae</taxon>
        <taxon>Phasianinae</taxon>
        <taxon>Chrysolophus</taxon>
    </lineage>
</organism>
<dbReference type="Pfam" id="PF15749">
    <property type="entry name" value="MRNIP"/>
    <property type="match status" value="1"/>
</dbReference>
<dbReference type="GO" id="GO:0003682">
    <property type="term" value="F:chromatin binding"/>
    <property type="evidence" value="ECO:0007669"/>
    <property type="project" value="TreeGrafter"/>
</dbReference>
<feature type="region of interest" description="Disordered" evidence="2">
    <location>
        <begin position="110"/>
        <end position="135"/>
    </location>
</feature>
<accession>A0A8C3LQT7</accession>
<evidence type="ECO:0000313" key="4">
    <source>
        <dbReference type="Ensembl" id="ENSCPIP00010010807.1"/>
    </source>
</evidence>
<dbReference type="InterPro" id="IPR049472">
    <property type="entry name" value="MRNIP_N"/>
</dbReference>
<keyword evidence="1" id="KW-0175">Coiled coil</keyword>
<sequence length="351" mass="38913">MAAPCWVLRCCSCRRFQAQQAKRSGKWSCCVCGQRQALQKVYGQGSGRDCRLHVQKLNLLQGEAEEAAARTARYREECENDNRNAAVLCENSLVQQGGRTEVSRWSKYLDKGSEDQEEEEEEGSTERQQFCSRRKNAVEEQRKMQESFLYSDENSEEDGAFQLAYQAKKHKKCSTAVPDRDDVSADSDVSKSIVPQQNNQPPAACTKPSKWEKYLSCSNNYSENAVMATLSPQDGSGRLRPHSTTAVSKANTHLEQAQSALLLGTDFESKKCIASTEQLALKLPGSMLPSISCSGENDALAKKTQSQMQWAGVVDFSTGSRPPAPTLARPKPHTTSCECLFCTGDDFNDDF</sequence>
<reference evidence="4" key="2">
    <citation type="submission" date="2025-09" db="UniProtKB">
        <authorList>
            <consortium name="Ensembl"/>
        </authorList>
    </citation>
    <scope>IDENTIFICATION</scope>
</reference>
<evidence type="ECO:0000256" key="1">
    <source>
        <dbReference type="SAM" id="Coils"/>
    </source>
</evidence>
<dbReference type="PANTHER" id="PTHR15863:SF2">
    <property type="entry name" value="MRN COMPLEX-INTERACTING PROTEIN"/>
    <property type="match status" value="1"/>
</dbReference>
<dbReference type="Proteomes" id="UP000694543">
    <property type="component" value="Unplaced"/>
</dbReference>
<dbReference type="AlphaFoldDB" id="A0A8C3LQT7"/>
<dbReference type="InterPro" id="IPR032739">
    <property type="entry name" value="MRNIP"/>
</dbReference>